<evidence type="ECO:0000256" key="1">
    <source>
        <dbReference type="SAM" id="MobiDB-lite"/>
    </source>
</evidence>
<proteinExistence type="predicted"/>
<evidence type="ECO:0000259" key="2">
    <source>
        <dbReference type="PROSITE" id="PS50020"/>
    </source>
</evidence>
<feature type="domain" description="WW" evidence="2">
    <location>
        <begin position="139"/>
        <end position="166"/>
    </location>
</feature>
<keyword evidence="4" id="KW-1185">Reference proteome</keyword>
<feature type="compositionally biased region" description="Low complexity" evidence="1">
    <location>
        <begin position="99"/>
        <end position="130"/>
    </location>
</feature>
<dbReference type="Gene3D" id="2.20.70.10">
    <property type="match status" value="1"/>
</dbReference>
<feature type="non-terminal residue" evidence="3">
    <location>
        <position position="188"/>
    </location>
</feature>
<feature type="compositionally biased region" description="Basic and acidic residues" evidence="1">
    <location>
        <begin position="23"/>
        <end position="58"/>
    </location>
</feature>
<evidence type="ECO:0000313" key="4">
    <source>
        <dbReference type="Proteomes" id="UP001153148"/>
    </source>
</evidence>
<dbReference type="SMART" id="SM00456">
    <property type="entry name" value="WW"/>
    <property type="match status" value="1"/>
</dbReference>
<accession>A0ABN7P649</accession>
<dbReference type="InterPro" id="IPR036020">
    <property type="entry name" value="WW_dom_sf"/>
</dbReference>
<feature type="compositionally biased region" description="Pro residues" evidence="1">
    <location>
        <begin position="74"/>
        <end position="98"/>
    </location>
</feature>
<dbReference type="CDD" id="cd00201">
    <property type="entry name" value="WW"/>
    <property type="match status" value="1"/>
</dbReference>
<gene>
    <name evidence="3" type="ORF">TPAB3V08_LOCUS7815</name>
</gene>
<protein>
    <recommendedName>
        <fullName evidence="2">WW domain-containing protein</fullName>
    </recommendedName>
</protein>
<dbReference type="PROSITE" id="PS50020">
    <property type="entry name" value="WW_DOMAIN_2"/>
    <property type="match status" value="1"/>
</dbReference>
<dbReference type="EMBL" id="CAJPIN010013841">
    <property type="protein sequence ID" value="CAG2060860.1"/>
    <property type="molecule type" value="Genomic_DNA"/>
</dbReference>
<comment type="caution">
    <text evidence="3">The sequence shown here is derived from an EMBL/GenBank/DDBJ whole genome shotgun (WGS) entry which is preliminary data.</text>
</comment>
<dbReference type="Pfam" id="PF00397">
    <property type="entry name" value="WW"/>
    <property type="match status" value="1"/>
</dbReference>
<organism evidence="3 4">
    <name type="scientific">Timema podura</name>
    <name type="common">Walking stick</name>
    <dbReference type="NCBI Taxonomy" id="61482"/>
    <lineage>
        <taxon>Eukaryota</taxon>
        <taxon>Metazoa</taxon>
        <taxon>Ecdysozoa</taxon>
        <taxon>Arthropoda</taxon>
        <taxon>Hexapoda</taxon>
        <taxon>Insecta</taxon>
        <taxon>Pterygota</taxon>
        <taxon>Neoptera</taxon>
        <taxon>Polyneoptera</taxon>
        <taxon>Phasmatodea</taxon>
        <taxon>Timematodea</taxon>
        <taxon>Timematoidea</taxon>
        <taxon>Timematidae</taxon>
        <taxon>Timema</taxon>
    </lineage>
</organism>
<dbReference type="InterPro" id="IPR001202">
    <property type="entry name" value="WW_dom"/>
</dbReference>
<dbReference type="PROSITE" id="PS01159">
    <property type="entry name" value="WW_DOMAIN_1"/>
    <property type="match status" value="1"/>
</dbReference>
<dbReference type="SUPFAM" id="SSF51045">
    <property type="entry name" value="WW domain"/>
    <property type="match status" value="1"/>
</dbReference>
<name>A0ABN7P649_TIMPD</name>
<feature type="region of interest" description="Disordered" evidence="1">
    <location>
        <begin position="1"/>
        <end position="130"/>
    </location>
</feature>
<evidence type="ECO:0000313" key="3">
    <source>
        <dbReference type="EMBL" id="CAG2060860.1"/>
    </source>
</evidence>
<sequence length="188" mass="20752">MPPPGMHPPHHMMGPPPGMLSRGETRLEMKLSGKKEYMRRYGHVMRMEKERTPKKMDIQTEPNPPPHMMGGPMGMPPPPGPGPGPYGPPSMGCPPPQQGGPHQQQPPQMSNSGSPGGNNPPSNMPNNMMPGMDLSGEIWVETKTSEGKSYFYNARTRDTTWSKPEGPNVKIITQEQVQACRFDDLLLF</sequence>
<dbReference type="Proteomes" id="UP001153148">
    <property type="component" value="Unassembled WGS sequence"/>
</dbReference>
<reference evidence="3" key="1">
    <citation type="submission" date="2021-03" db="EMBL/GenBank/DDBJ databases">
        <authorList>
            <person name="Tran Van P."/>
        </authorList>
    </citation>
    <scope>NUCLEOTIDE SEQUENCE</scope>
</reference>